<proteinExistence type="predicted"/>
<reference evidence="1 2" key="1">
    <citation type="submission" date="2021-06" db="EMBL/GenBank/DDBJ databases">
        <title>Caerostris darwini draft genome.</title>
        <authorList>
            <person name="Kono N."/>
            <person name="Arakawa K."/>
        </authorList>
    </citation>
    <scope>NUCLEOTIDE SEQUENCE [LARGE SCALE GENOMIC DNA]</scope>
</reference>
<dbReference type="EMBL" id="BPLQ01014490">
    <property type="protein sequence ID" value="GIY80219.1"/>
    <property type="molecule type" value="Genomic_DNA"/>
</dbReference>
<protein>
    <submittedName>
        <fullName evidence="1">Uncharacterized protein</fullName>
    </submittedName>
</protein>
<gene>
    <name evidence="1" type="ORF">CDAR_19031</name>
</gene>
<evidence type="ECO:0000313" key="2">
    <source>
        <dbReference type="Proteomes" id="UP001054837"/>
    </source>
</evidence>
<comment type="caution">
    <text evidence="1">The sequence shown here is derived from an EMBL/GenBank/DDBJ whole genome shotgun (WGS) entry which is preliminary data.</text>
</comment>
<organism evidence="1 2">
    <name type="scientific">Caerostris darwini</name>
    <dbReference type="NCBI Taxonomy" id="1538125"/>
    <lineage>
        <taxon>Eukaryota</taxon>
        <taxon>Metazoa</taxon>
        <taxon>Ecdysozoa</taxon>
        <taxon>Arthropoda</taxon>
        <taxon>Chelicerata</taxon>
        <taxon>Arachnida</taxon>
        <taxon>Araneae</taxon>
        <taxon>Araneomorphae</taxon>
        <taxon>Entelegynae</taxon>
        <taxon>Araneoidea</taxon>
        <taxon>Araneidae</taxon>
        <taxon>Caerostris</taxon>
    </lineage>
</organism>
<accession>A0AAV4WED7</accession>
<sequence length="394" mass="44129">MPVFKKILNINYDSAKKWLQLLSGGFLSGVGLGLIYKMDLKVLLNHTSRHACSAILVGTVGMSLVNAAQVEEEDDDDDESWSPSFRPTLKEKLSEPTITKYVIDKKNPFRVNDANILQQIEDVLRSLEARYANMASKKTCSNCNKSLGIESLFHLPQDDSIALGFLGGGMHYLGYGLFGVFHQVLENHKQKQNLKNLLMVYKQSSTKARYKFKSDLHKILQELEFLAVEETRCRVRASNRMKVDQEFKAKKDKILDHFVEDMTLQLAVNLSNCLDKFLKTTHDTGSHLITGNSDARLKVLLRLLKKEAGSSKTSIIKTGLESKEMESLTWYPLEESADAGLETKKVKPSTEEVVETIDVEHPVRSVEPGNVKIAASSDQPESLGVELAILNQSL</sequence>
<dbReference type="AlphaFoldDB" id="A0AAV4WED7"/>
<dbReference type="Proteomes" id="UP001054837">
    <property type="component" value="Unassembled WGS sequence"/>
</dbReference>
<evidence type="ECO:0000313" key="1">
    <source>
        <dbReference type="EMBL" id="GIY80219.1"/>
    </source>
</evidence>
<keyword evidence="2" id="KW-1185">Reference proteome</keyword>
<name>A0AAV4WED7_9ARAC</name>